<dbReference type="EMBL" id="JAGEMI010000001">
    <property type="protein sequence ID" value="MBO1859621.1"/>
    <property type="molecule type" value="Genomic_DNA"/>
</dbReference>
<dbReference type="AlphaFoldDB" id="A0A939LXZ1"/>
<evidence type="ECO:0008006" key="5">
    <source>
        <dbReference type="Google" id="ProtNLM"/>
    </source>
</evidence>
<accession>A0A939LXZ1</accession>
<evidence type="ECO:0000313" key="4">
    <source>
        <dbReference type="Proteomes" id="UP000664702"/>
    </source>
</evidence>
<keyword evidence="1" id="KW-1133">Transmembrane helix</keyword>
<organism evidence="2">
    <name type="scientific">Bradyrhizobium barranii subsp. barranii</name>
    <dbReference type="NCBI Taxonomy" id="2823807"/>
    <lineage>
        <taxon>Bacteria</taxon>
        <taxon>Pseudomonadati</taxon>
        <taxon>Pseudomonadota</taxon>
        <taxon>Alphaproteobacteria</taxon>
        <taxon>Hyphomicrobiales</taxon>
        <taxon>Nitrobacteraceae</taxon>
        <taxon>Bradyrhizobium</taxon>
        <taxon>Bradyrhizobium barranii</taxon>
    </lineage>
</organism>
<evidence type="ECO:0000313" key="3">
    <source>
        <dbReference type="EMBL" id="UEM12574.1"/>
    </source>
</evidence>
<feature type="transmembrane region" description="Helical" evidence="1">
    <location>
        <begin position="43"/>
        <end position="63"/>
    </location>
</feature>
<feature type="transmembrane region" description="Helical" evidence="1">
    <location>
        <begin position="75"/>
        <end position="94"/>
    </location>
</feature>
<sequence length="169" mass="18692">MSDGGSKSTLTEEDARALIGGHVLNTRDWYVEQSEKWEFRSGALRFLFVLLSAAITIVAAYPFPHHTSIIGPEDWAKYIIVILSASATLASALLTRGGAERTARLRELGRIKLTAPLEKTILRFTRKPMTDEERLIELEALYDKVAKIELLYGFNPQAAGSVKSDADSP</sequence>
<keyword evidence="1" id="KW-0812">Transmembrane</keyword>
<evidence type="ECO:0000313" key="2">
    <source>
        <dbReference type="EMBL" id="MBO1859621.1"/>
    </source>
</evidence>
<gene>
    <name evidence="2" type="ORF">J4G43_01145</name>
    <name evidence="3" type="ORF">J4G43_050770</name>
</gene>
<name>A0A939LXZ1_9BRAD</name>
<reference evidence="3 4" key="2">
    <citation type="journal article" date="2022" name="Int. J. Syst. Evol. Microbiol.">
        <title>Strains of Bradyrhizobium barranii sp. nov. associated with legumes native to Canada are symbionts of soybeans and belong to different subspecies (subsp. barranii subsp. nov. and subsp. apii subsp. nov.) and symbiovars (sv. glycinearum and sv. septentrionale).</title>
        <authorList>
            <person name="Bromfield E.S.P."/>
            <person name="Cloutier S."/>
            <person name="Wasai-Hara S."/>
            <person name="Minamisawa K."/>
        </authorList>
    </citation>
    <scope>NUCLEOTIDE SEQUENCE [LARGE SCALE GENOMIC DNA]</scope>
    <source>
        <strain evidence="3 4">144S4</strain>
    </source>
</reference>
<dbReference type="EMBL" id="CP086136">
    <property type="protein sequence ID" value="UEM12574.1"/>
    <property type="molecule type" value="Genomic_DNA"/>
</dbReference>
<dbReference type="KEGG" id="bban:J4G43_050770"/>
<reference evidence="2" key="1">
    <citation type="submission" date="2021-03" db="EMBL/GenBank/DDBJ databases">
        <title>Whole Genome Sequence of Bradyrhizobium sp. Strain 144S4.</title>
        <authorList>
            <person name="Bromfield E.S.P."/>
            <person name="Cloutier S."/>
        </authorList>
    </citation>
    <scope>NUCLEOTIDE SEQUENCE [LARGE SCALE GENOMIC DNA]</scope>
    <source>
        <strain evidence="2">144S4</strain>
    </source>
</reference>
<protein>
    <recommendedName>
        <fullName evidence="5">SMODS and SLOG-associating 2TM effector domain-containing protein</fullName>
    </recommendedName>
</protein>
<dbReference type="RefSeq" id="WP_208083540.1">
    <property type="nucleotide sequence ID" value="NZ_CP086136.1"/>
</dbReference>
<proteinExistence type="predicted"/>
<keyword evidence="1" id="KW-0472">Membrane</keyword>
<dbReference type="Proteomes" id="UP000664702">
    <property type="component" value="Chromosome"/>
</dbReference>
<evidence type="ECO:0000256" key="1">
    <source>
        <dbReference type="SAM" id="Phobius"/>
    </source>
</evidence>